<feature type="region of interest" description="Disordered" evidence="1">
    <location>
        <begin position="43"/>
        <end position="81"/>
    </location>
</feature>
<reference evidence="2" key="1">
    <citation type="submission" date="2021-12" db="EMBL/GenBank/DDBJ databases">
        <authorList>
            <person name="King R."/>
        </authorList>
    </citation>
    <scope>NUCLEOTIDE SEQUENCE</scope>
</reference>
<feature type="compositionally biased region" description="Polar residues" evidence="1">
    <location>
        <begin position="69"/>
        <end position="78"/>
    </location>
</feature>
<feature type="region of interest" description="Disordered" evidence="1">
    <location>
        <begin position="115"/>
        <end position="154"/>
    </location>
</feature>
<gene>
    <name evidence="2" type="ORF">BEMITA_LOCUS3429</name>
</gene>
<sequence>MNTHTPVGCMLMKREQAPTLDDHPTILNAREFGTLGVTIFTRGSSSGPKGVSTATVGGSGPADLGGPQTAPTRATPWSANGRVGTTCRKVRRAFRGMALPPAYLHFQAEVASPRKRSSVGGMPYHGVLKGPSGGSSPRTSDRPRGRTFTGSGGG</sequence>
<feature type="compositionally biased region" description="Polar residues" evidence="1">
    <location>
        <begin position="43"/>
        <end position="56"/>
    </location>
</feature>
<evidence type="ECO:0000313" key="2">
    <source>
        <dbReference type="EMBL" id="CAH0765168.1"/>
    </source>
</evidence>
<dbReference type="Proteomes" id="UP001152759">
    <property type="component" value="Chromosome 2"/>
</dbReference>
<organism evidence="2 3">
    <name type="scientific">Bemisia tabaci</name>
    <name type="common">Sweetpotato whitefly</name>
    <name type="synonym">Aleurodes tabaci</name>
    <dbReference type="NCBI Taxonomy" id="7038"/>
    <lineage>
        <taxon>Eukaryota</taxon>
        <taxon>Metazoa</taxon>
        <taxon>Ecdysozoa</taxon>
        <taxon>Arthropoda</taxon>
        <taxon>Hexapoda</taxon>
        <taxon>Insecta</taxon>
        <taxon>Pterygota</taxon>
        <taxon>Neoptera</taxon>
        <taxon>Paraneoptera</taxon>
        <taxon>Hemiptera</taxon>
        <taxon>Sternorrhyncha</taxon>
        <taxon>Aleyrodoidea</taxon>
        <taxon>Aleyrodidae</taxon>
        <taxon>Aleyrodinae</taxon>
        <taxon>Bemisia</taxon>
    </lineage>
</organism>
<dbReference type="AlphaFoldDB" id="A0A9P0CCR3"/>
<proteinExistence type="predicted"/>
<protein>
    <submittedName>
        <fullName evidence="2">Uncharacterized protein</fullName>
    </submittedName>
</protein>
<accession>A0A9P0CCR3</accession>
<dbReference type="EMBL" id="OU963863">
    <property type="protein sequence ID" value="CAH0765168.1"/>
    <property type="molecule type" value="Genomic_DNA"/>
</dbReference>
<evidence type="ECO:0000256" key="1">
    <source>
        <dbReference type="SAM" id="MobiDB-lite"/>
    </source>
</evidence>
<name>A0A9P0CCR3_BEMTA</name>
<evidence type="ECO:0000313" key="3">
    <source>
        <dbReference type="Proteomes" id="UP001152759"/>
    </source>
</evidence>
<keyword evidence="3" id="KW-1185">Reference proteome</keyword>